<sequence>MVPYWRGKTEAYLGLAVFNAFFDRKRGKKYGVTAWTRFPLRLLSLQQTQRIGEILMHAEMHRLEEPDIRSHDNFPFSLGYLVGSKNTPNKVTNRSNKRDATKSDYRREFERFSDPEGGEDARESVKVFPSCPICGSDVKIRATDDLRLAHYCTADRSACSYQQRSRPEEDEYQVFADDELPVHIVDNELYRYAPTMIVGTIDKITAVGYERKSAHLYAGKMSHWCPDHGFASFGECTEKYGCDSRFGGNNAERGNHLVPLSETPLDEPYDIAPGLQIQDELHLLEESLGTFDSHFETFVDKYQRYNGEQRTKIVGATATIEEYDEQAKELYLRKAERFPAQGPVVGENFYATTRQATRRHFVGIMPHGKTHINAVIQLDYYYLQTVEELRTELESASGTHALVDQLGFETVSTNDDLLELLEKYETALTYTISKRDKNRYTQSMRGQIAGYLREDGLREPNLAELTGDTPFEEVEDILGNLEDPPADYRDRYNTIAATNMISHGVDVDRFNHMLFFGMPRQTAEYIQSSSRTGRTFPGSVFVCFNPARERDQSHYHLFEKYHEFLDRLVEPVPINRWSHFSVRRTLPSMIFAWILNQWMYESDEWLYFGDQVSQLVRSLQSGRGRQYGVSINSTTDFQQLLEASYGSDLCGELPEAFREILDRERDRAFTNLENIQQDMASEALNPGTMMSLRDIDEQIPFLPVDRDNENLFYSMNEQ</sequence>
<dbReference type="CDD" id="cd18785">
    <property type="entry name" value="SF2_C"/>
    <property type="match status" value="1"/>
</dbReference>
<evidence type="ECO:0000259" key="1">
    <source>
        <dbReference type="PROSITE" id="PS51194"/>
    </source>
</evidence>
<dbReference type="PROSITE" id="PS51194">
    <property type="entry name" value="HELICASE_CTER"/>
    <property type="match status" value="1"/>
</dbReference>
<protein>
    <recommendedName>
        <fullName evidence="1">Helicase C-terminal domain-containing protein</fullName>
    </recommendedName>
</protein>
<dbReference type="EMBL" id="RJJC01000002">
    <property type="protein sequence ID" value="RNJ22607.1"/>
    <property type="molecule type" value="Genomic_DNA"/>
</dbReference>
<gene>
    <name evidence="2" type="ORF">Nmn1133_13290</name>
</gene>
<dbReference type="InterPro" id="IPR027417">
    <property type="entry name" value="P-loop_NTPase"/>
</dbReference>
<dbReference type="SUPFAM" id="SSF52540">
    <property type="entry name" value="P-loop containing nucleoside triphosphate hydrolases"/>
    <property type="match status" value="1"/>
</dbReference>
<proteinExistence type="predicted"/>
<feature type="domain" description="Helicase C-terminal" evidence="1">
    <location>
        <begin position="416"/>
        <end position="580"/>
    </location>
</feature>
<dbReference type="SMART" id="SM00490">
    <property type="entry name" value="HELICc"/>
    <property type="match status" value="1"/>
</dbReference>
<evidence type="ECO:0000313" key="3">
    <source>
        <dbReference type="Proteomes" id="UP000270581"/>
    </source>
</evidence>
<keyword evidence="3" id="KW-1185">Reference proteome</keyword>
<dbReference type="Gene3D" id="3.40.50.300">
    <property type="entry name" value="P-loop containing nucleotide triphosphate hydrolases"/>
    <property type="match status" value="1"/>
</dbReference>
<evidence type="ECO:0000313" key="2">
    <source>
        <dbReference type="EMBL" id="RNJ22607.1"/>
    </source>
</evidence>
<reference evidence="2 3" key="1">
    <citation type="submission" date="2018-11" db="EMBL/GenBank/DDBJ databases">
        <title>Genome sequences of Natronomonas sp. CBA1133.</title>
        <authorList>
            <person name="Roh S.W."/>
            <person name="Cha I.-T."/>
        </authorList>
    </citation>
    <scope>NUCLEOTIDE SEQUENCE [LARGE SCALE GENOMIC DNA]</scope>
    <source>
        <strain evidence="2 3">CBA1133</strain>
    </source>
</reference>
<name>A0AAJ4UUN6_9EURY</name>
<dbReference type="Pfam" id="PF00271">
    <property type="entry name" value="Helicase_C"/>
    <property type="match status" value="1"/>
</dbReference>
<dbReference type="AlphaFoldDB" id="A0AAJ4UUN6"/>
<dbReference type="RefSeq" id="WP_123124714.1">
    <property type="nucleotide sequence ID" value="NZ_RJJC01000002.1"/>
</dbReference>
<comment type="caution">
    <text evidence="2">The sequence shown here is derived from an EMBL/GenBank/DDBJ whole genome shotgun (WGS) entry which is preliminary data.</text>
</comment>
<organism evidence="2 3">
    <name type="scientific">Halosegnis longus</name>
    <dbReference type="NCBI Taxonomy" id="2216012"/>
    <lineage>
        <taxon>Archaea</taxon>
        <taxon>Methanobacteriati</taxon>
        <taxon>Methanobacteriota</taxon>
        <taxon>Stenosarchaea group</taxon>
        <taxon>Halobacteria</taxon>
        <taxon>Halobacteriales</taxon>
        <taxon>Natronomonadaceae</taxon>
        <taxon>Halosegnis</taxon>
    </lineage>
</organism>
<accession>A0AAJ4UUN6</accession>
<dbReference type="InterPro" id="IPR001650">
    <property type="entry name" value="Helicase_C-like"/>
</dbReference>
<dbReference type="Proteomes" id="UP000270581">
    <property type="component" value="Unassembled WGS sequence"/>
</dbReference>